<dbReference type="Gene3D" id="1.25.40.10">
    <property type="entry name" value="Tetratricopeptide repeat domain"/>
    <property type="match status" value="3"/>
</dbReference>
<name>A0ABT9HNW3_9SPHN</name>
<evidence type="ECO:0000256" key="1">
    <source>
        <dbReference type="PROSITE-ProRule" id="PRU00339"/>
    </source>
</evidence>
<gene>
    <name evidence="2" type="ORF">Q9K02_04580</name>
</gene>
<accession>A0ABT9HNW3</accession>
<sequence length="446" mass="47229">MPRWLLSLALPVLAVGGIVAAEVVQRSSAPASTGLMAATLPAAGFGSASQEDASAATDRQIALAREMVERNPTSWLSRQVLSRALSQSYGAAGDFDALVEAGQQLAAGRDAAPRGSGPNLTSAEWAMSVHDLDLARTSLAAFDAQVVKLSRGERAAAISLRGDIAFYTGDMASAATSYDEAARIEPGPGTIARKAILAKAQGDFDTAIGHLTEAGRADALRTPRTLADLALQIGAIEMARGRYRKASEWYGRAEKLLPGYWKTQLYAGQAALIAGRTGEAVALWENAVEQSGAPEAMDALAMAYRREGDRAKSLAWSGRAKAEWQRRLALSPFATMAHAAEHELAFGDATEALDMARRNAAARPYGEARILLAKALNANGRFADARRELLAAQKGGWRSALLYVELARSEDALGDMSAAADARARALELNPKISTPQAAMIWFAHG</sequence>
<feature type="repeat" description="TPR" evidence="1">
    <location>
        <begin position="400"/>
        <end position="433"/>
    </location>
</feature>
<keyword evidence="1" id="KW-0802">TPR repeat</keyword>
<reference evidence="2 3" key="1">
    <citation type="submission" date="2023-08" db="EMBL/GenBank/DDBJ databases">
        <title>genomic of G39.</title>
        <authorList>
            <person name="Wang Y."/>
        </authorList>
    </citation>
    <scope>NUCLEOTIDE SEQUENCE [LARGE SCALE GENOMIC DNA]</scope>
    <source>
        <strain evidence="2 3">G39</strain>
    </source>
</reference>
<dbReference type="SUPFAM" id="SSF48452">
    <property type="entry name" value="TPR-like"/>
    <property type="match status" value="2"/>
</dbReference>
<protein>
    <recommendedName>
        <fullName evidence="4">Tetratricopeptide repeat protein</fullName>
    </recommendedName>
</protein>
<evidence type="ECO:0000313" key="2">
    <source>
        <dbReference type="EMBL" id="MDP4574413.1"/>
    </source>
</evidence>
<comment type="caution">
    <text evidence="2">The sequence shown here is derived from an EMBL/GenBank/DDBJ whole genome shotgun (WGS) entry which is preliminary data.</text>
</comment>
<proteinExistence type="predicted"/>
<dbReference type="EMBL" id="JAVAIM010000001">
    <property type="protein sequence ID" value="MDP4574413.1"/>
    <property type="molecule type" value="Genomic_DNA"/>
</dbReference>
<feature type="repeat" description="TPR" evidence="1">
    <location>
        <begin position="227"/>
        <end position="260"/>
    </location>
</feature>
<dbReference type="RefSeq" id="WP_305931828.1">
    <property type="nucleotide sequence ID" value="NZ_JAVAIM010000001.1"/>
</dbReference>
<evidence type="ECO:0008006" key="4">
    <source>
        <dbReference type="Google" id="ProtNLM"/>
    </source>
</evidence>
<dbReference type="Proteomes" id="UP001240639">
    <property type="component" value="Unassembled WGS sequence"/>
</dbReference>
<dbReference type="InterPro" id="IPR011990">
    <property type="entry name" value="TPR-like_helical_dom_sf"/>
</dbReference>
<keyword evidence="3" id="KW-1185">Reference proteome</keyword>
<evidence type="ECO:0000313" key="3">
    <source>
        <dbReference type="Proteomes" id="UP001240639"/>
    </source>
</evidence>
<organism evidence="2 3">
    <name type="scientific">Qipengyuania profundimaris</name>
    <dbReference type="NCBI Taxonomy" id="3067652"/>
    <lineage>
        <taxon>Bacteria</taxon>
        <taxon>Pseudomonadati</taxon>
        <taxon>Pseudomonadota</taxon>
        <taxon>Alphaproteobacteria</taxon>
        <taxon>Sphingomonadales</taxon>
        <taxon>Erythrobacteraceae</taxon>
        <taxon>Qipengyuania</taxon>
    </lineage>
</organism>
<dbReference type="SMART" id="SM00028">
    <property type="entry name" value="TPR"/>
    <property type="match status" value="4"/>
</dbReference>
<dbReference type="InterPro" id="IPR019734">
    <property type="entry name" value="TPR_rpt"/>
</dbReference>
<dbReference type="PROSITE" id="PS50005">
    <property type="entry name" value="TPR"/>
    <property type="match status" value="2"/>
</dbReference>